<dbReference type="Gene3D" id="3.40.30.10">
    <property type="entry name" value="Glutaredoxin"/>
    <property type="match status" value="1"/>
</dbReference>
<evidence type="ECO:0000313" key="3">
    <source>
        <dbReference type="EMBL" id="MVU83568.1"/>
    </source>
</evidence>
<reference evidence="3 4" key="1">
    <citation type="submission" date="2019-12" db="EMBL/GenBank/DDBJ databases">
        <title>Nocardia sp. nov. ET3-3 isolated from soil.</title>
        <authorList>
            <person name="Kanchanasin P."/>
            <person name="Tanasupawat S."/>
            <person name="Yuki M."/>
            <person name="Kudo T."/>
        </authorList>
    </citation>
    <scope>NUCLEOTIDE SEQUENCE [LARGE SCALE GENOMIC DNA]</scope>
    <source>
        <strain evidence="3 4">ET3-3</strain>
    </source>
</reference>
<sequence length="290" mass="30902">MQESLRFAGEDGRACVVTTGRRGGAEVSKKPTGKNPLANAAQAERNRKILIQVGVAVVLVGLIAAIGITLALRKHNDDKSEGANTFHWNAEQVNLVPPNLTPDGAIRIDNTAVPAPDGKQKVTVRVVADMQCPACDMFENANADALKSAVQSGKAAVEYNIITFLDRASNGNQFSTRAGAAAYVMYEADPAKFQGWLAEMYKQQPKENGNGMSDDKLIQIAKDAGYTDPAVAQAIKDGKYTSWIKTQTDKVFATGVKSTPTVYVNGTQVQDPQALMSQGGMTAVIDNAAK</sequence>
<keyword evidence="4" id="KW-1185">Reference proteome</keyword>
<dbReference type="Proteomes" id="UP000466794">
    <property type="component" value="Unassembled WGS sequence"/>
</dbReference>
<keyword evidence="1" id="KW-0472">Membrane</keyword>
<dbReference type="InterPro" id="IPR012336">
    <property type="entry name" value="Thioredoxin-like_fold"/>
</dbReference>
<evidence type="ECO:0000259" key="2">
    <source>
        <dbReference type="Pfam" id="PF13462"/>
    </source>
</evidence>
<organism evidence="3 4">
    <name type="scientific">Nocardia terrae</name>
    <dbReference type="NCBI Taxonomy" id="2675851"/>
    <lineage>
        <taxon>Bacteria</taxon>
        <taxon>Bacillati</taxon>
        <taxon>Actinomycetota</taxon>
        <taxon>Actinomycetes</taxon>
        <taxon>Mycobacteriales</taxon>
        <taxon>Nocardiaceae</taxon>
        <taxon>Nocardia</taxon>
    </lineage>
</organism>
<name>A0A7K1VBT5_9NOCA</name>
<evidence type="ECO:0000256" key="1">
    <source>
        <dbReference type="SAM" id="Phobius"/>
    </source>
</evidence>
<feature type="domain" description="Thioredoxin-like fold" evidence="2">
    <location>
        <begin position="121"/>
        <end position="274"/>
    </location>
</feature>
<keyword evidence="1" id="KW-1133">Transmembrane helix</keyword>
<accession>A0A7K1VBT5</accession>
<keyword evidence="1" id="KW-0812">Transmembrane</keyword>
<evidence type="ECO:0000313" key="4">
    <source>
        <dbReference type="Proteomes" id="UP000466794"/>
    </source>
</evidence>
<dbReference type="InterPro" id="IPR036249">
    <property type="entry name" value="Thioredoxin-like_sf"/>
</dbReference>
<protein>
    <submittedName>
        <fullName evidence="3">Thioredoxin domain-containing protein</fullName>
    </submittedName>
</protein>
<feature type="transmembrane region" description="Helical" evidence="1">
    <location>
        <begin position="49"/>
        <end position="72"/>
    </location>
</feature>
<dbReference type="Pfam" id="PF13462">
    <property type="entry name" value="Thioredoxin_4"/>
    <property type="match status" value="1"/>
</dbReference>
<dbReference type="AlphaFoldDB" id="A0A7K1VBT5"/>
<comment type="caution">
    <text evidence="3">The sequence shown here is derived from an EMBL/GenBank/DDBJ whole genome shotgun (WGS) entry which is preliminary data.</text>
</comment>
<proteinExistence type="predicted"/>
<dbReference type="SUPFAM" id="SSF52833">
    <property type="entry name" value="Thioredoxin-like"/>
    <property type="match status" value="1"/>
</dbReference>
<gene>
    <name evidence="3" type="ORF">GPX89_40815</name>
</gene>
<dbReference type="EMBL" id="WRPP01000014">
    <property type="protein sequence ID" value="MVU83568.1"/>
    <property type="molecule type" value="Genomic_DNA"/>
</dbReference>